<dbReference type="GO" id="GO:0006083">
    <property type="term" value="P:acetate metabolic process"/>
    <property type="evidence" value="ECO:0007669"/>
    <property type="project" value="TreeGrafter"/>
</dbReference>
<keyword evidence="4 5" id="KW-0067">ATP-binding</keyword>
<dbReference type="InterPro" id="IPR043129">
    <property type="entry name" value="ATPase_NBD"/>
</dbReference>
<feature type="binding site" evidence="5">
    <location>
        <position position="105"/>
    </location>
    <ligand>
        <name>substrate</name>
    </ligand>
</feature>
<dbReference type="PIRSF" id="PIRSF000722">
    <property type="entry name" value="Acetate_prop_kin"/>
    <property type="match status" value="1"/>
</dbReference>
<dbReference type="NCBIfam" id="TIGR00016">
    <property type="entry name" value="ackA"/>
    <property type="match status" value="1"/>
</dbReference>
<dbReference type="Gene3D" id="3.30.420.40">
    <property type="match status" value="2"/>
</dbReference>
<dbReference type="Pfam" id="PF00871">
    <property type="entry name" value="Acetate_kinase"/>
    <property type="match status" value="1"/>
</dbReference>
<keyword evidence="1 5" id="KW-0808">Transferase</keyword>
<feature type="site" description="Transition state stabilizer" evidence="5">
    <location>
        <position position="258"/>
    </location>
</feature>
<keyword evidence="5" id="KW-0479">Metal-binding</keyword>
<dbReference type="PROSITE" id="PS01075">
    <property type="entry name" value="ACETATE_KINASE_1"/>
    <property type="match status" value="1"/>
</dbReference>
<comment type="similarity">
    <text evidence="5">Belongs to the acetokinase family.</text>
</comment>
<dbReference type="InterPro" id="IPR023865">
    <property type="entry name" value="Aliphatic_acid_kinase_CS"/>
</dbReference>
<dbReference type="EC" id="2.7.2.1" evidence="5"/>
<feature type="binding site" evidence="5">
    <location>
        <begin position="225"/>
        <end position="229"/>
    </location>
    <ligand>
        <name>ATP</name>
        <dbReference type="ChEBI" id="CHEBI:30616"/>
    </ligand>
</feature>
<proteinExistence type="inferred from homology"/>
<dbReference type="PANTHER" id="PTHR21060:SF15">
    <property type="entry name" value="ACETATE KINASE-RELATED"/>
    <property type="match status" value="1"/>
</dbReference>
<feature type="binding site" evidence="5">
    <location>
        <position position="18"/>
    </location>
    <ligand>
        <name>ATP</name>
        <dbReference type="ChEBI" id="CHEBI:30616"/>
    </ligand>
</feature>
<evidence type="ECO:0000313" key="6">
    <source>
        <dbReference type="EMBL" id="GHJ89158.1"/>
    </source>
</evidence>
<evidence type="ECO:0000256" key="1">
    <source>
        <dbReference type="ARBA" id="ARBA00022679"/>
    </source>
</evidence>
<dbReference type="PANTHER" id="PTHR21060">
    <property type="entry name" value="ACETATE KINASE"/>
    <property type="match status" value="1"/>
</dbReference>
<protein>
    <recommendedName>
        <fullName evidence="5">Probable acetate kinase</fullName>
        <ecNumber evidence="5">2.7.2.1</ecNumber>
    </recommendedName>
    <alternativeName>
        <fullName evidence="5">Acetokinase</fullName>
    </alternativeName>
</protein>
<dbReference type="SUPFAM" id="SSF53067">
    <property type="entry name" value="Actin-like ATPase domain"/>
    <property type="match status" value="2"/>
</dbReference>
<reference evidence="6" key="1">
    <citation type="submission" date="2020-07" db="EMBL/GenBank/DDBJ databases">
        <title>Draft Genome Sequence of a Deep-Sea Yeast, Naganishia (Cryptococcus) liquefaciens strain N6.</title>
        <authorList>
            <person name="Han Y.W."/>
            <person name="Kajitani R."/>
            <person name="Morimoto H."/>
            <person name="Parhat M."/>
            <person name="Tsubouchi H."/>
            <person name="Bakenova O."/>
            <person name="Ogata M."/>
            <person name="Argunhan B."/>
            <person name="Aoki R."/>
            <person name="Kajiwara S."/>
            <person name="Itoh T."/>
            <person name="Iwasaki H."/>
        </authorList>
    </citation>
    <scope>NUCLEOTIDE SEQUENCE</scope>
    <source>
        <strain evidence="6">N6</strain>
    </source>
</reference>
<dbReference type="Proteomes" id="UP000620104">
    <property type="component" value="Unassembled WGS sequence"/>
</dbReference>
<dbReference type="InterPro" id="IPR004372">
    <property type="entry name" value="Ac/propionate_kinase"/>
</dbReference>
<accession>A0A8H3TY10</accession>
<organism evidence="6 7">
    <name type="scientific">Naganishia liquefaciens</name>
    <dbReference type="NCBI Taxonomy" id="104408"/>
    <lineage>
        <taxon>Eukaryota</taxon>
        <taxon>Fungi</taxon>
        <taxon>Dikarya</taxon>
        <taxon>Basidiomycota</taxon>
        <taxon>Agaricomycotina</taxon>
        <taxon>Tremellomycetes</taxon>
        <taxon>Filobasidiales</taxon>
        <taxon>Filobasidiaceae</taxon>
        <taxon>Naganishia</taxon>
    </lineage>
</organism>
<dbReference type="GO" id="GO:0006085">
    <property type="term" value="P:acetyl-CoA biosynthetic process"/>
    <property type="evidence" value="ECO:0007669"/>
    <property type="project" value="UniProtKB-UniRule"/>
</dbReference>
<dbReference type="InterPro" id="IPR000890">
    <property type="entry name" value="Aliphatic_acid_kin_short-chain"/>
</dbReference>
<dbReference type="UniPathway" id="UPA00340">
    <property type="reaction ID" value="UER00458"/>
</dbReference>
<dbReference type="HAMAP" id="MF_00020">
    <property type="entry name" value="Acetate_kinase"/>
    <property type="match status" value="1"/>
</dbReference>
<dbReference type="AlphaFoldDB" id="A0A8H3TY10"/>
<evidence type="ECO:0000256" key="5">
    <source>
        <dbReference type="HAMAP-Rule" id="MF_03131"/>
    </source>
</evidence>
<dbReference type="GO" id="GO:0000287">
    <property type="term" value="F:magnesium ion binding"/>
    <property type="evidence" value="ECO:0007669"/>
    <property type="project" value="UniProtKB-UniRule"/>
</dbReference>
<evidence type="ECO:0000256" key="2">
    <source>
        <dbReference type="ARBA" id="ARBA00022741"/>
    </source>
</evidence>
<dbReference type="PRINTS" id="PR00471">
    <property type="entry name" value="ACETATEKNASE"/>
</dbReference>
<evidence type="ECO:0000256" key="4">
    <source>
        <dbReference type="ARBA" id="ARBA00022840"/>
    </source>
</evidence>
<evidence type="ECO:0000256" key="3">
    <source>
        <dbReference type="ARBA" id="ARBA00022777"/>
    </source>
</evidence>
<comment type="cofactor">
    <cofactor evidence="5">
        <name>Mg(2+)</name>
        <dbReference type="ChEBI" id="CHEBI:18420"/>
    </cofactor>
</comment>
<comment type="pathway">
    <text evidence="5">Metabolic intermediate biosynthesis; acetyl-CoA biosynthesis; acetyl-CoA from acetate: step 1/2.</text>
</comment>
<keyword evidence="3 5" id="KW-0418">Kinase</keyword>
<feature type="active site" description="Proton donor/acceptor" evidence="5">
    <location>
        <position position="164"/>
    </location>
</feature>
<comment type="catalytic activity">
    <reaction evidence="5">
        <text>acetate + ATP = acetyl phosphate + ADP</text>
        <dbReference type="Rhea" id="RHEA:11352"/>
        <dbReference type="ChEBI" id="CHEBI:22191"/>
        <dbReference type="ChEBI" id="CHEBI:30089"/>
        <dbReference type="ChEBI" id="CHEBI:30616"/>
        <dbReference type="ChEBI" id="CHEBI:456216"/>
        <dbReference type="EC" id="2.7.2.1"/>
    </reaction>
</comment>
<evidence type="ECO:0000313" key="7">
    <source>
        <dbReference type="Proteomes" id="UP000620104"/>
    </source>
</evidence>
<name>A0A8H3TY10_9TREE</name>
<dbReference type="EMBL" id="BLZA01000040">
    <property type="protein sequence ID" value="GHJ89158.1"/>
    <property type="molecule type" value="Genomic_DNA"/>
</dbReference>
<dbReference type="GO" id="GO:0008776">
    <property type="term" value="F:acetate kinase activity"/>
    <property type="evidence" value="ECO:0007669"/>
    <property type="project" value="UniProtKB-UniRule"/>
</dbReference>
<feature type="site" description="Transition state stabilizer" evidence="5">
    <location>
        <position position="197"/>
    </location>
</feature>
<gene>
    <name evidence="6" type="ORF">NliqN6_5560</name>
</gene>
<feature type="binding site" evidence="5">
    <location>
        <position position="11"/>
    </location>
    <ligand>
        <name>Mg(2+)</name>
        <dbReference type="ChEBI" id="CHEBI:18420"/>
    </ligand>
</feature>
<dbReference type="GO" id="GO:0005524">
    <property type="term" value="F:ATP binding"/>
    <property type="evidence" value="ECO:0007669"/>
    <property type="project" value="UniProtKB-KW"/>
</dbReference>
<keyword evidence="5" id="KW-0460">Magnesium</keyword>
<comment type="caution">
    <text evidence="5">Lacks conserved residue(s) required for the propagation of feature annotation.</text>
</comment>
<feature type="binding site" evidence="5">
    <location>
        <position position="424"/>
    </location>
    <ligand>
        <name>Mg(2+)</name>
        <dbReference type="ChEBI" id="CHEBI:18420"/>
    </ligand>
</feature>
<sequence>MSSSTYILAINCGSSSIKSKLYRISETKGQPLTPVAEASVKGIAAKGQKIKIKVEWLNKSGNDVSEEGEEGDVVDYQTLVPLLLDTIKKSSQDVEDDQIKYISHRIVHGGPHKEPILIDRDHEDGLSEMDILSEFAPLHNHSAVLAIRSCLKALPNHESLLAFDTLFHQTLPEEVYTYAIPPADQETPIPLRKYGFHGLSYRSILESIAKKTGKPKEEVSIVVAHLGSGGSCCMIRNGESQDTTMGLTPLEGLVGGTRSGTIDPTLVFHLVENCSEDAGLDGIKVTKAEATLNKNSGFTALAGTNDFGLITKKMLDPSSCSKEDSKAATLAYKVYTDRLLCYLTFYLSKLFETEGIDGVDGLVFSGGIGEKSVFLRKDVSQRLGWIGLSVDDNLNEQASAGKEVAFKISSESSKLPIWVVQTDEEEVCAKMVQEFFNL</sequence>
<comment type="caution">
    <text evidence="6">The sequence shown here is derived from an EMBL/GenBank/DDBJ whole genome shotgun (WGS) entry which is preliminary data.</text>
</comment>
<keyword evidence="7" id="KW-1185">Reference proteome</keyword>
<dbReference type="OrthoDB" id="67445at2759"/>
<keyword evidence="2 5" id="KW-0547">Nucleotide-binding</keyword>